<dbReference type="PANTHER" id="PTHR43895:SF32">
    <property type="entry name" value="SERINE_THREONINE-PROTEIN KINASE CHK1"/>
    <property type="match status" value="1"/>
</dbReference>
<dbReference type="Proteomes" id="UP001295684">
    <property type="component" value="Unassembled WGS sequence"/>
</dbReference>
<keyword evidence="2" id="KW-0723">Serine/threonine-protein kinase</keyword>
<dbReference type="Gene3D" id="1.10.510.10">
    <property type="entry name" value="Transferase(Phosphotransferase) domain 1"/>
    <property type="match status" value="1"/>
</dbReference>
<gene>
    <name evidence="10" type="ORF">ECRASSUSDP1_LOCUS3195</name>
</gene>
<dbReference type="GO" id="GO:0007165">
    <property type="term" value="P:signal transduction"/>
    <property type="evidence" value="ECO:0007669"/>
    <property type="project" value="TreeGrafter"/>
</dbReference>
<accession>A0AAD1U5S8</accession>
<sequence length="554" mass="63679">MNNIDGTYFEEKNLAEGNYGQVKLMHHKEDPDIKYAVKIYAKNKSEEAGIRHFRQEGVLKTISHPNIIKLVEMNEAGKLISPSKEFIEVRYAVLELAPNGNFLDYIANNAIDSKIVRYYFKQLCEAVSYMHQEGICHRDLKMENLLLDEQFNLKVSDFGFCTEIMNKYGDSLLTICKGTPGYMAPEMININGFNHVMNQKSHKMFSSKGYHGIQTDIFALGVILFSLYMGRPPFKIADINDPFYRLIFSHQIAEFWEPWDQFASQNNFEIPEDFKNLFIGCVTFSPLLRVSINEILSNSWMQRDMPSQEEVCQYMSTIKVKIDELEAQQQAYYSAAQAQMSTKVEEAKEECLEGDNLNDSSLSAGSQIKDDEENIMKDLEDIESEFLGNDLNESNSFNLGEDEFNLDGFSEAEDVDIDNMLDEEVGNVKDLPLEAVESCKTECTNPPEDQTSQIIQFLEHLTEVDTEVRTSVPEKMISFLEQYGNLKQWKIVKLLNYILLKIPDNSGSLVEYAIKFDQCDGQKYALKYLKYDDMSFEQFHEVGSFILKLISPYC</sequence>
<evidence type="ECO:0000256" key="5">
    <source>
        <dbReference type="ARBA" id="ARBA00022777"/>
    </source>
</evidence>
<keyword evidence="4" id="KW-0547">Nucleotide-binding</keyword>
<keyword evidence="3" id="KW-0808">Transferase</keyword>
<dbReference type="PANTHER" id="PTHR43895">
    <property type="entry name" value="CALCIUM/CALMODULIN-DEPENDENT PROTEIN KINASE KINASE-RELATED"/>
    <property type="match status" value="1"/>
</dbReference>
<evidence type="ECO:0000259" key="9">
    <source>
        <dbReference type="PROSITE" id="PS50011"/>
    </source>
</evidence>
<dbReference type="EMBL" id="CAMPGE010003057">
    <property type="protein sequence ID" value="CAI2361880.1"/>
    <property type="molecule type" value="Genomic_DNA"/>
</dbReference>
<evidence type="ECO:0000256" key="8">
    <source>
        <dbReference type="ARBA" id="ARBA00048679"/>
    </source>
</evidence>
<dbReference type="AlphaFoldDB" id="A0AAD1U5S8"/>
<keyword evidence="5" id="KW-0418">Kinase</keyword>
<dbReference type="PROSITE" id="PS00108">
    <property type="entry name" value="PROTEIN_KINASE_ST"/>
    <property type="match status" value="1"/>
</dbReference>
<dbReference type="InterPro" id="IPR011009">
    <property type="entry name" value="Kinase-like_dom_sf"/>
</dbReference>
<dbReference type="GO" id="GO:0005524">
    <property type="term" value="F:ATP binding"/>
    <property type="evidence" value="ECO:0007669"/>
    <property type="project" value="UniProtKB-KW"/>
</dbReference>
<evidence type="ECO:0000256" key="7">
    <source>
        <dbReference type="ARBA" id="ARBA00047899"/>
    </source>
</evidence>
<evidence type="ECO:0000313" key="10">
    <source>
        <dbReference type="EMBL" id="CAI2361880.1"/>
    </source>
</evidence>
<dbReference type="InterPro" id="IPR008271">
    <property type="entry name" value="Ser/Thr_kinase_AS"/>
</dbReference>
<keyword evidence="6" id="KW-0067">ATP-binding</keyword>
<evidence type="ECO:0000256" key="2">
    <source>
        <dbReference type="ARBA" id="ARBA00022527"/>
    </source>
</evidence>
<evidence type="ECO:0000256" key="1">
    <source>
        <dbReference type="ARBA" id="ARBA00012513"/>
    </source>
</evidence>
<feature type="domain" description="Protein kinase" evidence="9">
    <location>
        <begin position="8"/>
        <end position="301"/>
    </location>
</feature>
<dbReference type="InterPro" id="IPR000719">
    <property type="entry name" value="Prot_kinase_dom"/>
</dbReference>
<dbReference type="SUPFAM" id="SSF56112">
    <property type="entry name" value="Protein kinase-like (PK-like)"/>
    <property type="match status" value="1"/>
</dbReference>
<dbReference type="GO" id="GO:0004674">
    <property type="term" value="F:protein serine/threonine kinase activity"/>
    <property type="evidence" value="ECO:0007669"/>
    <property type="project" value="UniProtKB-KW"/>
</dbReference>
<name>A0AAD1U5S8_EUPCR</name>
<comment type="catalytic activity">
    <reaction evidence="7">
        <text>L-threonyl-[protein] + ATP = O-phospho-L-threonyl-[protein] + ADP + H(+)</text>
        <dbReference type="Rhea" id="RHEA:46608"/>
        <dbReference type="Rhea" id="RHEA-COMP:11060"/>
        <dbReference type="Rhea" id="RHEA-COMP:11605"/>
        <dbReference type="ChEBI" id="CHEBI:15378"/>
        <dbReference type="ChEBI" id="CHEBI:30013"/>
        <dbReference type="ChEBI" id="CHEBI:30616"/>
        <dbReference type="ChEBI" id="CHEBI:61977"/>
        <dbReference type="ChEBI" id="CHEBI:456216"/>
        <dbReference type="EC" id="2.7.11.1"/>
    </reaction>
</comment>
<comment type="catalytic activity">
    <reaction evidence="8">
        <text>L-seryl-[protein] + ATP = O-phospho-L-seryl-[protein] + ADP + H(+)</text>
        <dbReference type="Rhea" id="RHEA:17989"/>
        <dbReference type="Rhea" id="RHEA-COMP:9863"/>
        <dbReference type="Rhea" id="RHEA-COMP:11604"/>
        <dbReference type="ChEBI" id="CHEBI:15378"/>
        <dbReference type="ChEBI" id="CHEBI:29999"/>
        <dbReference type="ChEBI" id="CHEBI:30616"/>
        <dbReference type="ChEBI" id="CHEBI:83421"/>
        <dbReference type="ChEBI" id="CHEBI:456216"/>
        <dbReference type="EC" id="2.7.11.1"/>
    </reaction>
</comment>
<organism evidence="10 11">
    <name type="scientific">Euplotes crassus</name>
    <dbReference type="NCBI Taxonomy" id="5936"/>
    <lineage>
        <taxon>Eukaryota</taxon>
        <taxon>Sar</taxon>
        <taxon>Alveolata</taxon>
        <taxon>Ciliophora</taxon>
        <taxon>Intramacronucleata</taxon>
        <taxon>Spirotrichea</taxon>
        <taxon>Hypotrichia</taxon>
        <taxon>Euplotida</taxon>
        <taxon>Euplotidae</taxon>
        <taxon>Moneuplotes</taxon>
    </lineage>
</organism>
<evidence type="ECO:0000256" key="3">
    <source>
        <dbReference type="ARBA" id="ARBA00022679"/>
    </source>
</evidence>
<protein>
    <recommendedName>
        <fullName evidence="1">non-specific serine/threonine protein kinase</fullName>
        <ecNumber evidence="1">2.7.11.1</ecNumber>
    </recommendedName>
</protein>
<comment type="caution">
    <text evidence="10">The sequence shown here is derived from an EMBL/GenBank/DDBJ whole genome shotgun (WGS) entry which is preliminary data.</text>
</comment>
<reference evidence="10" key="1">
    <citation type="submission" date="2023-07" db="EMBL/GenBank/DDBJ databases">
        <authorList>
            <consortium name="AG Swart"/>
            <person name="Singh M."/>
            <person name="Singh A."/>
            <person name="Seah K."/>
            <person name="Emmerich C."/>
        </authorList>
    </citation>
    <scope>NUCLEOTIDE SEQUENCE</scope>
    <source>
        <strain evidence="10">DP1</strain>
    </source>
</reference>
<evidence type="ECO:0000313" key="11">
    <source>
        <dbReference type="Proteomes" id="UP001295684"/>
    </source>
</evidence>
<dbReference type="SMART" id="SM00220">
    <property type="entry name" value="S_TKc"/>
    <property type="match status" value="1"/>
</dbReference>
<dbReference type="PROSITE" id="PS50011">
    <property type="entry name" value="PROTEIN_KINASE_DOM"/>
    <property type="match status" value="1"/>
</dbReference>
<evidence type="ECO:0000256" key="6">
    <source>
        <dbReference type="ARBA" id="ARBA00022840"/>
    </source>
</evidence>
<keyword evidence="11" id="KW-1185">Reference proteome</keyword>
<dbReference type="EC" id="2.7.11.1" evidence="1"/>
<evidence type="ECO:0000256" key="4">
    <source>
        <dbReference type="ARBA" id="ARBA00022741"/>
    </source>
</evidence>
<proteinExistence type="predicted"/>
<dbReference type="Pfam" id="PF00069">
    <property type="entry name" value="Pkinase"/>
    <property type="match status" value="1"/>
</dbReference>